<organism evidence="1 2">
    <name type="scientific">Fusarium flagelliforme</name>
    <dbReference type="NCBI Taxonomy" id="2675880"/>
    <lineage>
        <taxon>Eukaryota</taxon>
        <taxon>Fungi</taxon>
        <taxon>Dikarya</taxon>
        <taxon>Ascomycota</taxon>
        <taxon>Pezizomycotina</taxon>
        <taxon>Sordariomycetes</taxon>
        <taxon>Hypocreomycetidae</taxon>
        <taxon>Hypocreales</taxon>
        <taxon>Nectriaceae</taxon>
        <taxon>Fusarium</taxon>
        <taxon>Fusarium incarnatum-equiseti species complex</taxon>
    </lineage>
</organism>
<name>A0A395MSJ6_9HYPO</name>
<evidence type="ECO:0000313" key="2">
    <source>
        <dbReference type="Proteomes" id="UP000265631"/>
    </source>
</evidence>
<accession>A0A395MSJ6</accession>
<proteinExistence type="predicted"/>
<gene>
    <name evidence="1" type="ORF">FIE12Z_5657</name>
</gene>
<comment type="caution">
    <text evidence="1">The sequence shown here is derived from an EMBL/GenBank/DDBJ whole genome shotgun (WGS) entry which is preliminary data.</text>
</comment>
<protein>
    <submittedName>
        <fullName evidence="1">Uncharacterized protein</fullName>
    </submittedName>
</protein>
<dbReference type="EMBL" id="PXXK01000150">
    <property type="protein sequence ID" value="RFN50129.1"/>
    <property type="molecule type" value="Genomic_DNA"/>
</dbReference>
<reference evidence="1 2" key="1">
    <citation type="journal article" date="2018" name="PLoS Pathog.">
        <title>Evolution of structural diversity of trichothecenes, a family of toxins produced by plant pathogenic and entomopathogenic fungi.</title>
        <authorList>
            <person name="Proctor R.H."/>
            <person name="McCormick S.P."/>
            <person name="Kim H.S."/>
            <person name="Cardoza R.E."/>
            <person name="Stanley A.M."/>
            <person name="Lindo L."/>
            <person name="Kelly A."/>
            <person name="Brown D.W."/>
            <person name="Lee T."/>
            <person name="Vaughan M.M."/>
            <person name="Alexander N.J."/>
            <person name="Busman M."/>
            <person name="Gutierrez S."/>
        </authorList>
    </citation>
    <scope>NUCLEOTIDE SEQUENCE [LARGE SCALE GENOMIC DNA]</scope>
    <source>
        <strain evidence="1 2">NRRL 13405</strain>
    </source>
</reference>
<dbReference type="AlphaFoldDB" id="A0A395MSJ6"/>
<keyword evidence="2" id="KW-1185">Reference proteome</keyword>
<dbReference type="Proteomes" id="UP000265631">
    <property type="component" value="Unassembled WGS sequence"/>
</dbReference>
<evidence type="ECO:0000313" key="1">
    <source>
        <dbReference type="EMBL" id="RFN50129.1"/>
    </source>
</evidence>
<sequence length="139" mass="16583">MDQGQDPAGPSSVSNCFPPNTLRSPHVELAPIRALLAIRLELNGGRMREIWFRLRQHLPDMERTLLVEEFFTLEEEAKRLTSEMLVFDDLLKEAAEGDWNWGDFTEDMIMRRIQQKRELIEERWRQFEYSYGIEALWPW</sequence>